<dbReference type="EMBL" id="KV419413">
    <property type="protein sequence ID" value="KZS91720.1"/>
    <property type="molecule type" value="Genomic_DNA"/>
</dbReference>
<sequence length="670" mass="75468">MKFAERFGPSNPNSPIRAFDALSASDLNDSLWICSPNMSTIPDPATGTRSLSIKWDGLYGHEDYTLWPQAYIGKAPHLPCIPRKPSTPESWDAHDLMIGLHFEDALRMWESPEPSWMTEITDSAFRGIFEPRKEYIRSFERAQFAMSERVNLFTEGLGSSPEHRGVCEASNFFLHLMRNMFTRLTGYPVKIQTLNRIFREFQRAFLELCGLITYMSTYRTRITDAQGVFPTDPSLMGCFTHVPQIVSTFHRVGIPVWFIRPYEHITPSLNCVDIVSLTPSPYTDKVSPRESTTSSIYNGPLDVYESIFCRYTRARSWTEISSPFEQPSRSLGTSGRSSAGASRGSRRGVQKDSSKSPVKSHRSNYDPTARLKFQEPQSPFMPQPVLAWSTALQQVDDVLDAEAMSNQKPLGYLAPDPRIFTNTAGPRLRKYVINWLTIRTSWLGAVLEAPKGKFLRPQEWREFLGHEPGALTGISPEPTIQTHAAKRRLDLRTFFGQTIDLNSQAHVGVLTTSYSGTNLFLDDGTVAHLPMKYLIYELYYINFLAELCHLQSQIALDAASSNGTVDQGLRTTPLQRFMSAYQQKDRDGDQLGLGEPDGQTLIRVIDSLREVVASWPNTSSDFATPLGPDGLGLKAFMTCHRSLPKVVTQTFFDRCGRAMTIPHYHPKLSS</sequence>
<proteinExistence type="predicted"/>
<organism evidence="2 3">
    <name type="scientific">Sistotremastrum niveocremeum HHB9708</name>
    <dbReference type="NCBI Taxonomy" id="1314777"/>
    <lineage>
        <taxon>Eukaryota</taxon>
        <taxon>Fungi</taxon>
        <taxon>Dikarya</taxon>
        <taxon>Basidiomycota</taxon>
        <taxon>Agaricomycotina</taxon>
        <taxon>Agaricomycetes</taxon>
        <taxon>Sistotremastrales</taxon>
        <taxon>Sistotremastraceae</taxon>
        <taxon>Sertulicium</taxon>
        <taxon>Sertulicium niveocremeum</taxon>
    </lineage>
</organism>
<feature type="compositionally biased region" description="Low complexity" evidence="1">
    <location>
        <begin position="328"/>
        <end position="343"/>
    </location>
</feature>
<evidence type="ECO:0000256" key="1">
    <source>
        <dbReference type="SAM" id="MobiDB-lite"/>
    </source>
</evidence>
<dbReference type="Proteomes" id="UP000076722">
    <property type="component" value="Unassembled WGS sequence"/>
</dbReference>
<dbReference type="AlphaFoldDB" id="A0A164SR46"/>
<keyword evidence="3" id="KW-1185">Reference proteome</keyword>
<reference evidence="2 3" key="1">
    <citation type="journal article" date="2016" name="Mol. Biol. Evol.">
        <title>Comparative Genomics of Early-Diverging Mushroom-Forming Fungi Provides Insights into the Origins of Lignocellulose Decay Capabilities.</title>
        <authorList>
            <person name="Nagy L.G."/>
            <person name="Riley R."/>
            <person name="Tritt A."/>
            <person name="Adam C."/>
            <person name="Daum C."/>
            <person name="Floudas D."/>
            <person name="Sun H."/>
            <person name="Yadav J.S."/>
            <person name="Pangilinan J."/>
            <person name="Larsson K.H."/>
            <person name="Matsuura K."/>
            <person name="Barry K."/>
            <person name="Labutti K."/>
            <person name="Kuo R."/>
            <person name="Ohm R.A."/>
            <person name="Bhattacharya S.S."/>
            <person name="Shirouzu T."/>
            <person name="Yoshinaga Y."/>
            <person name="Martin F.M."/>
            <person name="Grigoriev I.V."/>
            <person name="Hibbett D.S."/>
        </authorList>
    </citation>
    <scope>NUCLEOTIDE SEQUENCE [LARGE SCALE GENOMIC DNA]</scope>
    <source>
        <strain evidence="2 3">HHB9708</strain>
    </source>
</reference>
<gene>
    <name evidence="2" type="ORF">SISNIDRAFT_487035</name>
</gene>
<feature type="region of interest" description="Disordered" evidence="1">
    <location>
        <begin position="322"/>
        <end position="366"/>
    </location>
</feature>
<evidence type="ECO:0000313" key="2">
    <source>
        <dbReference type="EMBL" id="KZS91720.1"/>
    </source>
</evidence>
<accession>A0A164SR46</accession>
<name>A0A164SR46_9AGAM</name>
<evidence type="ECO:0000313" key="3">
    <source>
        <dbReference type="Proteomes" id="UP000076722"/>
    </source>
</evidence>
<protein>
    <submittedName>
        <fullName evidence="2">Uncharacterized protein</fullName>
    </submittedName>
</protein>
<dbReference type="OrthoDB" id="2634326at2759"/>